<comment type="caution">
    <text evidence="3">The sequence shown here is derived from an EMBL/GenBank/DDBJ whole genome shotgun (WGS) entry which is preliminary data.</text>
</comment>
<gene>
    <name evidence="3" type="ORF">FHX76_002133</name>
</gene>
<feature type="compositionally biased region" description="Polar residues" evidence="1">
    <location>
        <begin position="1"/>
        <end position="19"/>
    </location>
</feature>
<feature type="domain" description="RelA/SpoT" evidence="2">
    <location>
        <begin position="96"/>
        <end position="219"/>
    </location>
</feature>
<evidence type="ECO:0000313" key="4">
    <source>
        <dbReference type="Proteomes" id="UP000541033"/>
    </source>
</evidence>
<evidence type="ECO:0000259" key="2">
    <source>
        <dbReference type="SMART" id="SM00954"/>
    </source>
</evidence>
<keyword evidence="3" id="KW-0808">Transferase</keyword>
<dbReference type="GO" id="GO:0016301">
    <property type="term" value="F:kinase activity"/>
    <property type="evidence" value="ECO:0007669"/>
    <property type="project" value="UniProtKB-KW"/>
</dbReference>
<dbReference type="InterPro" id="IPR043519">
    <property type="entry name" value="NT_sf"/>
</dbReference>
<dbReference type="Pfam" id="PF04607">
    <property type="entry name" value="RelA_SpoT"/>
    <property type="match status" value="1"/>
</dbReference>
<dbReference type="AlphaFoldDB" id="A0A7X5R2D9"/>
<dbReference type="InterPro" id="IPR052366">
    <property type="entry name" value="GTP_Pyrophosphokinase"/>
</dbReference>
<keyword evidence="3" id="KW-0418">Kinase</keyword>
<dbReference type="InterPro" id="IPR007685">
    <property type="entry name" value="RelA_SpoT"/>
</dbReference>
<dbReference type="GO" id="GO:0015969">
    <property type="term" value="P:guanosine tetraphosphate metabolic process"/>
    <property type="evidence" value="ECO:0007669"/>
    <property type="project" value="InterPro"/>
</dbReference>
<evidence type="ECO:0000313" key="3">
    <source>
        <dbReference type="EMBL" id="NIH54237.1"/>
    </source>
</evidence>
<dbReference type="SUPFAM" id="SSF81301">
    <property type="entry name" value="Nucleotidyltransferase"/>
    <property type="match status" value="1"/>
</dbReference>
<dbReference type="EMBL" id="JAAMOX010000002">
    <property type="protein sequence ID" value="NIH54237.1"/>
    <property type="molecule type" value="Genomic_DNA"/>
</dbReference>
<dbReference type="Gene3D" id="1.10.287.860">
    <property type="entry name" value="Nucleotidyltransferase"/>
    <property type="match status" value="1"/>
</dbReference>
<dbReference type="PANTHER" id="PTHR47837:SF2">
    <property type="entry name" value="GTP PYROPHOSPHOKINASE YWAC"/>
    <property type="match status" value="1"/>
</dbReference>
<sequence>MNSLNVLRNPDNEPSQAPQPSRDLLLHEALTGEMNLSELHFAENSHIADMKSLRNDFTRFMMLYKFAIDEVTTKISILQEEFSLVHDYNPIEHLSSRLKSPESIMAKVARLQCEPSFDNIRNTLHDIAGVRITCSFVSDTYKVFDMLTNQKDIRILEVKDYIKNPKENGYKSLHAILEVPVFMSTGVEPVKVEVQIRTIAMDFWASLEHKIYYKYNKDVPVALLDELKVAATTASQLDATMERLHDEVKQLDVDTTMSAEAEESTQHPKLSDRLLNDLNEARKNFFRRASKEAGPPNPE</sequence>
<dbReference type="Gene3D" id="3.30.460.10">
    <property type="entry name" value="Beta Polymerase, domain 2"/>
    <property type="match status" value="1"/>
</dbReference>
<feature type="region of interest" description="Disordered" evidence="1">
    <location>
        <begin position="1"/>
        <end position="20"/>
    </location>
</feature>
<dbReference type="SMART" id="SM00954">
    <property type="entry name" value="RelA_SpoT"/>
    <property type="match status" value="1"/>
</dbReference>
<keyword evidence="4" id="KW-1185">Reference proteome</keyword>
<protein>
    <submittedName>
        <fullName evidence="3">Putative GTP pyrophosphokinase</fullName>
        <ecNumber evidence="3">2.7.6.5</ecNumber>
    </submittedName>
</protein>
<dbReference type="GO" id="GO:0008728">
    <property type="term" value="F:GTP diphosphokinase activity"/>
    <property type="evidence" value="ECO:0007669"/>
    <property type="project" value="UniProtKB-EC"/>
</dbReference>
<dbReference type="PANTHER" id="PTHR47837">
    <property type="entry name" value="GTP PYROPHOSPHOKINASE YJBM"/>
    <property type="match status" value="1"/>
</dbReference>
<dbReference type="EC" id="2.7.6.5" evidence="3"/>
<dbReference type="CDD" id="cd05399">
    <property type="entry name" value="NT_Rel-Spo_like"/>
    <property type="match status" value="1"/>
</dbReference>
<organism evidence="3 4">
    <name type="scientific">Lysinibacter cavernae</name>
    <dbReference type="NCBI Taxonomy" id="1640652"/>
    <lineage>
        <taxon>Bacteria</taxon>
        <taxon>Bacillati</taxon>
        <taxon>Actinomycetota</taxon>
        <taxon>Actinomycetes</taxon>
        <taxon>Micrococcales</taxon>
        <taxon>Microbacteriaceae</taxon>
        <taxon>Lysinibacter</taxon>
    </lineage>
</organism>
<accession>A0A7X5R2D9</accession>
<reference evidence="3 4" key="1">
    <citation type="submission" date="2020-02" db="EMBL/GenBank/DDBJ databases">
        <title>Sequencing the genomes of 1000 actinobacteria strains.</title>
        <authorList>
            <person name="Klenk H.-P."/>
        </authorList>
    </citation>
    <scope>NUCLEOTIDE SEQUENCE [LARGE SCALE GENOMIC DNA]</scope>
    <source>
        <strain evidence="3 4">DSM 27960</strain>
    </source>
</reference>
<dbReference type="Proteomes" id="UP000541033">
    <property type="component" value="Unassembled WGS sequence"/>
</dbReference>
<name>A0A7X5R2D9_9MICO</name>
<proteinExistence type="predicted"/>
<dbReference type="RefSeq" id="WP_386761804.1">
    <property type="nucleotide sequence ID" value="NZ_JAAMOX010000002.1"/>
</dbReference>
<evidence type="ECO:0000256" key="1">
    <source>
        <dbReference type="SAM" id="MobiDB-lite"/>
    </source>
</evidence>